<dbReference type="GO" id="GO:0019284">
    <property type="term" value="P:L-methionine salvage from S-adenosylmethionine"/>
    <property type="evidence" value="ECO:0007669"/>
    <property type="project" value="TreeGrafter"/>
</dbReference>
<evidence type="ECO:0000256" key="2">
    <source>
        <dbReference type="ARBA" id="ARBA00011974"/>
    </source>
</evidence>
<keyword evidence="7" id="KW-0326">Glycosidase</keyword>
<dbReference type="GO" id="GO:0008782">
    <property type="term" value="F:adenosylhomocysteine nucleosidase activity"/>
    <property type="evidence" value="ECO:0007669"/>
    <property type="project" value="UniProtKB-EC"/>
</dbReference>
<dbReference type="Proteomes" id="UP000292120">
    <property type="component" value="Unassembled WGS sequence"/>
</dbReference>
<keyword evidence="3" id="KW-0028">Amino-acid biosynthesis</keyword>
<dbReference type="NCBIfam" id="TIGR01704">
    <property type="entry name" value="MTA_SAH-Nsdase"/>
    <property type="match status" value="1"/>
</dbReference>
<evidence type="ECO:0000256" key="4">
    <source>
        <dbReference type="ARBA" id="ARBA00022801"/>
    </source>
</evidence>
<dbReference type="InterPro" id="IPR000845">
    <property type="entry name" value="Nucleoside_phosphorylase_d"/>
</dbReference>
<feature type="domain" description="Nucleoside phosphorylase" evidence="6">
    <location>
        <begin position="4"/>
        <end position="234"/>
    </location>
</feature>
<evidence type="ECO:0000256" key="5">
    <source>
        <dbReference type="ARBA" id="ARBA00023167"/>
    </source>
</evidence>
<dbReference type="PANTHER" id="PTHR46832:SF1">
    <property type="entry name" value="5'-METHYLTHIOADENOSINE_S-ADENOSYLHOMOCYSTEINE NUCLEOSIDASE"/>
    <property type="match status" value="1"/>
</dbReference>
<accession>A0A4Q9H0Y8</accession>
<dbReference type="PANTHER" id="PTHR46832">
    <property type="entry name" value="5'-METHYLTHIOADENOSINE/S-ADENOSYLHOMOCYSTEINE NUCLEOSIDASE"/>
    <property type="match status" value="1"/>
</dbReference>
<dbReference type="GO" id="GO:0005829">
    <property type="term" value="C:cytosol"/>
    <property type="evidence" value="ECO:0007669"/>
    <property type="project" value="TreeGrafter"/>
</dbReference>
<keyword evidence="5" id="KW-0486">Methionine biosynthesis</keyword>
<sequence>MSTRLGIIAAMPQELQAFLQAMPDEHLQRIGGREVWVGHWRGHEVVAALSGIGKVAASITATLLIARFGVGRLLFTGVAGGIGPGVAVGDIVVATELLQHDMDASPLFPRHELPGRGISRIATSPALTHALQQAAQHTLGVTQGQRVHTGLIVSGDRFVSSRAEVQALQAELPDALAVEMEGAAIAQVCLDFGVPFGVVRSISDRADDDAHVDFLQFVAEVASPHAVAMVDSVLQHLSPTDTI</sequence>
<protein>
    <recommendedName>
        <fullName evidence="2">adenosylhomocysteine nucleosidase</fullName>
        <ecNumber evidence="2">3.2.2.9</ecNumber>
    </recommendedName>
</protein>
<dbReference type="RefSeq" id="WP_130969302.1">
    <property type="nucleotide sequence ID" value="NZ_SIXI01000009.1"/>
</dbReference>
<dbReference type="AlphaFoldDB" id="A0A4Q9H0Y8"/>
<gene>
    <name evidence="7" type="ORF">EYS42_16505</name>
</gene>
<dbReference type="Pfam" id="PF01048">
    <property type="entry name" value="PNP_UDP_1"/>
    <property type="match status" value="1"/>
</dbReference>
<dbReference type="GO" id="GO:0019509">
    <property type="term" value="P:L-methionine salvage from methylthioadenosine"/>
    <property type="evidence" value="ECO:0007669"/>
    <property type="project" value="UniProtKB-UniPathway"/>
</dbReference>
<dbReference type="EC" id="3.2.2.9" evidence="2"/>
<organism evidence="7 8">
    <name type="scientific">Aquabacterium lacunae</name>
    <dbReference type="NCBI Taxonomy" id="2528630"/>
    <lineage>
        <taxon>Bacteria</taxon>
        <taxon>Pseudomonadati</taxon>
        <taxon>Pseudomonadota</taxon>
        <taxon>Betaproteobacteria</taxon>
        <taxon>Burkholderiales</taxon>
        <taxon>Aquabacterium</taxon>
    </lineage>
</organism>
<dbReference type="OrthoDB" id="9792278at2"/>
<dbReference type="GO" id="GO:0009164">
    <property type="term" value="P:nucleoside catabolic process"/>
    <property type="evidence" value="ECO:0007669"/>
    <property type="project" value="InterPro"/>
</dbReference>
<dbReference type="SUPFAM" id="SSF53167">
    <property type="entry name" value="Purine and uridine phosphorylases"/>
    <property type="match status" value="1"/>
</dbReference>
<dbReference type="EMBL" id="SIXI01000009">
    <property type="protein sequence ID" value="TBO27706.1"/>
    <property type="molecule type" value="Genomic_DNA"/>
</dbReference>
<dbReference type="UniPathway" id="UPA00904">
    <property type="reaction ID" value="UER00871"/>
</dbReference>
<comment type="caution">
    <text evidence="7">The sequence shown here is derived from an EMBL/GenBank/DDBJ whole genome shotgun (WGS) entry which is preliminary data.</text>
</comment>
<dbReference type="Gene3D" id="3.40.50.1580">
    <property type="entry name" value="Nucleoside phosphorylase domain"/>
    <property type="match status" value="1"/>
</dbReference>
<evidence type="ECO:0000256" key="3">
    <source>
        <dbReference type="ARBA" id="ARBA00022605"/>
    </source>
</evidence>
<keyword evidence="4 7" id="KW-0378">Hydrolase</keyword>
<keyword evidence="8" id="KW-1185">Reference proteome</keyword>
<dbReference type="GO" id="GO:0008930">
    <property type="term" value="F:methylthioadenosine nucleosidase activity"/>
    <property type="evidence" value="ECO:0007669"/>
    <property type="project" value="InterPro"/>
</dbReference>
<evidence type="ECO:0000313" key="7">
    <source>
        <dbReference type="EMBL" id="TBO27706.1"/>
    </source>
</evidence>
<name>A0A4Q9H0Y8_9BURK</name>
<comment type="pathway">
    <text evidence="1">Amino-acid biosynthesis; L-methionine biosynthesis via salvage pathway; S-methyl-5-thio-alpha-D-ribose 1-phosphate from S-methyl-5'-thioadenosine (hydrolase route): step 1/2.</text>
</comment>
<dbReference type="InterPro" id="IPR035994">
    <property type="entry name" value="Nucleoside_phosphorylase_sf"/>
</dbReference>
<dbReference type="InterPro" id="IPR010049">
    <property type="entry name" value="MTA_SAH_Nsdase"/>
</dbReference>
<dbReference type="NCBIfam" id="NF004079">
    <property type="entry name" value="PRK05584.1"/>
    <property type="match status" value="1"/>
</dbReference>
<evidence type="ECO:0000313" key="8">
    <source>
        <dbReference type="Proteomes" id="UP000292120"/>
    </source>
</evidence>
<evidence type="ECO:0000259" key="6">
    <source>
        <dbReference type="Pfam" id="PF01048"/>
    </source>
</evidence>
<evidence type="ECO:0000256" key="1">
    <source>
        <dbReference type="ARBA" id="ARBA00004945"/>
    </source>
</evidence>
<dbReference type="CDD" id="cd09008">
    <property type="entry name" value="MTAN"/>
    <property type="match status" value="1"/>
</dbReference>
<reference evidence="7 8" key="1">
    <citation type="submission" date="2019-02" db="EMBL/GenBank/DDBJ databases">
        <title>Aquabacterium sp. strain KMB7.</title>
        <authorList>
            <person name="Chen W.-M."/>
        </authorList>
    </citation>
    <scope>NUCLEOTIDE SEQUENCE [LARGE SCALE GENOMIC DNA]</scope>
    <source>
        <strain evidence="7 8">KMB7</strain>
    </source>
</reference>
<proteinExistence type="predicted"/>